<evidence type="ECO:0000256" key="4">
    <source>
        <dbReference type="ARBA" id="ARBA00023242"/>
    </source>
</evidence>
<evidence type="ECO:0000256" key="2">
    <source>
        <dbReference type="ARBA" id="ARBA00023125"/>
    </source>
</evidence>
<dbReference type="PANTHER" id="PTHR24339">
    <property type="entry name" value="HOMEOBOX PROTEIN EMX-RELATED"/>
    <property type="match status" value="1"/>
</dbReference>
<dbReference type="AlphaFoldDB" id="A0AAD9VG14"/>
<comment type="subcellular location">
    <subcellularLocation>
        <location evidence="1 5 6">Nucleus</location>
    </subcellularLocation>
</comment>
<reference evidence="9" key="2">
    <citation type="journal article" date="2023" name="Science">
        <title>Genomic signatures of disease resistance in endangered staghorn corals.</title>
        <authorList>
            <person name="Vollmer S.V."/>
            <person name="Selwyn J.D."/>
            <person name="Despard B.A."/>
            <person name="Roesel C.L."/>
        </authorList>
    </citation>
    <scope>NUCLEOTIDE SEQUENCE</scope>
    <source>
        <strain evidence="9">K2</strain>
    </source>
</reference>
<feature type="domain" description="Homeobox" evidence="8">
    <location>
        <begin position="94"/>
        <end position="154"/>
    </location>
</feature>
<dbReference type="SMART" id="SM00389">
    <property type="entry name" value="HOX"/>
    <property type="match status" value="1"/>
</dbReference>
<evidence type="ECO:0000256" key="6">
    <source>
        <dbReference type="RuleBase" id="RU000682"/>
    </source>
</evidence>
<keyword evidence="4 5" id="KW-0539">Nucleus</keyword>
<organism evidence="9 10">
    <name type="scientific">Acropora cervicornis</name>
    <name type="common">Staghorn coral</name>
    <dbReference type="NCBI Taxonomy" id="6130"/>
    <lineage>
        <taxon>Eukaryota</taxon>
        <taxon>Metazoa</taxon>
        <taxon>Cnidaria</taxon>
        <taxon>Anthozoa</taxon>
        <taxon>Hexacorallia</taxon>
        <taxon>Scleractinia</taxon>
        <taxon>Astrocoeniina</taxon>
        <taxon>Acroporidae</taxon>
        <taxon>Acropora</taxon>
    </lineage>
</organism>
<dbReference type="PROSITE" id="PS00027">
    <property type="entry name" value="HOMEOBOX_1"/>
    <property type="match status" value="1"/>
</dbReference>
<dbReference type="PANTHER" id="PTHR24339:SF28">
    <property type="entry name" value="E5-RELATED"/>
    <property type="match status" value="1"/>
</dbReference>
<comment type="caution">
    <text evidence="9">The sequence shown here is derived from an EMBL/GenBank/DDBJ whole genome shotgun (WGS) entry which is preliminary data.</text>
</comment>
<dbReference type="Gene3D" id="1.10.10.60">
    <property type="entry name" value="Homeodomain-like"/>
    <property type="match status" value="1"/>
</dbReference>
<name>A0AAD9VG14_ACRCE</name>
<evidence type="ECO:0000256" key="1">
    <source>
        <dbReference type="ARBA" id="ARBA00004123"/>
    </source>
</evidence>
<evidence type="ECO:0000256" key="5">
    <source>
        <dbReference type="PROSITE-ProRule" id="PRU00108"/>
    </source>
</evidence>
<feature type="DNA-binding region" description="Homeobox" evidence="5">
    <location>
        <begin position="96"/>
        <end position="155"/>
    </location>
</feature>
<dbReference type="CDD" id="cd00086">
    <property type="entry name" value="homeodomain"/>
    <property type="match status" value="1"/>
</dbReference>
<sequence length="194" mass="22078">MHTYDSTQSSFINSMYRPNSTIQPPNASQGYASYKSQTEYPMAVRFDSHPLHSLSAYNSGSFSFYPCASSHRYVHDLNCGYTSGALHSGFVACRRPKRIRTAFTPTQLLHLENAFEKNHYIVGTERKQLASFLNLSETQIKVWFQNRRTKWKRQQAEEKAAAQPTKSSSAGMSMVERHNLNAGQMSKEESDHIV</sequence>
<evidence type="ECO:0000313" key="10">
    <source>
        <dbReference type="Proteomes" id="UP001249851"/>
    </source>
</evidence>
<accession>A0AAD9VG14</accession>
<feature type="region of interest" description="Disordered" evidence="7">
    <location>
        <begin position="154"/>
        <end position="173"/>
    </location>
</feature>
<evidence type="ECO:0000256" key="7">
    <source>
        <dbReference type="SAM" id="MobiDB-lite"/>
    </source>
</evidence>
<dbReference type="PRINTS" id="PR00024">
    <property type="entry name" value="HOMEOBOX"/>
</dbReference>
<gene>
    <name evidence="9" type="ORF">P5673_002868</name>
</gene>
<dbReference type="InterPro" id="IPR020479">
    <property type="entry name" value="HD_metazoa"/>
</dbReference>
<reference evidence="9" key="1">
    <citation type="journal article" date="2023" name="G3 (Bethesda)">
        <title>Whole genome assembly and annotation of the endangered Caribbean coral Acropora cervicornis.</title>
        <authorList>
            <person name="Selwyn J.D."/>
            <person name="Vollmer S.V."/>
        </authorList>
    </citation>
    <scope>NUCLEOTIDE SEQUENCE</scope>
    <source>
        <strain evidence="9">K2</strain>
    </source>
</reference>
<dbReference type="GO" id="GO:0000978">
    <property type="term" value="F:RNA polymerase II cis-regulatory region sequence-specific DNA binding"/>
    <property type="evidence" value="ECO:0007669"/>
    <property type="project" value="TreeGrafter"/>
</dbReference>
<dbReference type="InterPro" id="IPR001356">
    <property type="entry name" value="HD"/>
</dbReference>
<proteinExistence type="predicted"/>
<keyword evidence="10" id="KW-1185">Reference proteome</keyword>
<dbReference type="InterPro" id="IPR017970">
    <property type="entry name" value="Homeobox_CS"/>
</dbReference>
<evidence type="ECO:0000313" key="9">
    <source>
        <dbReference type="EMBL" id="KAK2572597.1"/>
    </source>
</evidence>
<keyword evidence="2 5" id="KW-0238">DNA-binding</keyword>
<dbReference type="GO" id="GO:0005634">
    <property type="term" value="C:nucleus"/>
    <property type="evidence" value="ECO:0007669"/>
    <property type="project" value="UniProtKB-SubCell"/>
</dbReference>
<evidence type="ECO:0000259" key="8">
    <source>
        <dbReference type="PROSITE" id="PS50071"/>
    </source>
</evidence>
<dbReference type="PROSITE" id="PS50071">
    <property type="entry name" value="HOMEOBOX_2"/>
    <property type="match status" value="1"/>
</dbReference>
<dbReference type="Pfam" id="PF00046">
    <property type="entry name" value="Homeodomain"/>
    <property type="match status" value="1"/>
</dbReference>
<dbReference type="FunFam" id="1.10.10.60:FF:000081">
    <property type="entry name" value="Empty spiracles homeobox 2"/>
    <property type="match status" value="1"/>
</dbReference>
<evidence type="ECO:0000256" key="3">
    <source>
        <dbReference type="ARBA" id="ARBA00023155"/>
    </source>
</evidence>
<dbReference type="EMBL" id="JARQWQ010000004">
    <property type="protein sequence ID" value="KAK2572597.1"/>
    <property type="molecule type" value="Genomic_DNA"/>
</dbReference>
<protein>
    <submittedName>
        <fullName evidence="9">Homeobox protein EMX1</fullName>
    </submittedName>
</protein>
<dbReference type="GO" id="GO:0000981">
    <property type="term" value="F:DNA-binding transcription factor activity, RNA polymerase II-specific"/>
    <property type="evidence" value="ECO:0007669"/>
    <property type="project" value="InterPro"/>
</dbReference>
<dbReference type="InterPro" id="IPR050877">
    <property type="entry name" value="EMX-VAX-Noto_Homeobox_TFs"/>
</dbReference>
<keyword evidence="3 5" id="KW-0371">Homeobox</keyword>
<dbReference type="SUPFAM" id="SSF46689">
    <property type="entry name" value="Homeodomain-like"/>
    <property type="match status" value="1"/>
</dbReference>
<dbReference type="InterPro" id="IPR009057">
    <property type="entry name" value="Homeodomain-like_sf"/>
</dbReference>
<dbReference type="Proteomes" id="UP001249851">
    <property type="component" value="Unassembled WGS sequence"/>
</dbReference>